<protein>
    <submittedName>
        <fullName evidence="2">Uncharacterized protein</fullName>
    </submittedName>
</protein>
<evidence type="ECO:0000256" key="1">
    <source>
        <dbReference type="SAM" id="MobiDB-lite"/>
    </source>
</evidence>
<feature type="region of interest" description="Disordered" evidence="1">
    <location>
        <begin position="157"/>
        <end position="187"/>
    </location>
</feature>
<keyword evidence="3" id="KW-1185">Reference proteome</keyword>
<dbReference type="EMBL" id="ML213670">
    <property type="protein sequence ID" value="TFK32563.1"/>
    <property type="molecule type" value="Genomic_DNA"/>
</dbReference>
<organism evidence="2 3">
    <name type="scientific">Crucibulum laeve</name>
    <dbReference type="NCBI Taxonomy" id="68775"/>
    <lineage>
        <taxon>Eukaryota</taxon>
        <taxon>Fungi</taxon>
        <taxon>Dikarya</taxon>
        <taxon>Basidiomycota</taxon>
        <taxon>Agaricomycotina</taxon>
        <taxon>Agaricomycetes</taxon>
        <taxon>Agaricomycetidae</taxon>
        <taxon>Agaricales</taxon>
        <taxon>Agaricineae</taxon>
        <taxon>Nidulariaceae</taxon>
        <taxon>Crucibulum</taxon>
    </lineage>
</organism>
<reference evidence="2 3" key="1">
    <citation type="journal article" date="2019" name="Nat. Ecol. Evol.">
        <title>Megaphylogeny resolves global patterns of mushroom evolution.</title>
        <authorList>
            <person name="Varga T."/>
            <person name="Krizsan K."/>
            <person name="Foldi C."/>
            <person name="Dima B."/>
            <person name="Sanchez-Garcia M."/>
            <person name="Sanchez-Ramirez S."/>
            <person name="Szollosi G.J."/>
            <person name="Szarkandi J.G."/>
            <person name="Papp V."/>
            <person name="Albert L."/>
            <person name="Andreopoulos W."/>
            <person name="Angelini C."/>
            <person name="Antonin V."/>
            <person name="Barry K.W."/>
            <person name="Bougher N.L."/>
            <person name="Buchanan P."/>
            <person name="Buyck B."/>
            <person name="Bense V."/>
            <person name="Catcheside P."/>
            <person name="Chovatia M."/>
            <person name="Cooper J."/>
            <person name="Damon W."/>
            <person name="Desjardin D."/>
            <person name="Finy P."/>
            <person name="Geml J."/>
            <person name="Haridas S."/>
            <person name="Hughes K."/>
            <person name="Justo A."/>
            <person name="Karasinski D."/>
            <person name="Kautmanova I."/>
            <person name="Kiss B."/>
            <person name="Kocsube S."/>
            <person name="Kotiranta H."/>
            <person name="LaButti K.M."/>
            <person name="Lechner B.E."/>
            <person name="Liimatainen K."/>
            <person name="Lipzen A."/>
            <person name="Lukacs Z."/>
            <person name="Mihaltcheva S."/>
            <person name="Morgado L.N."/>
            <person name="Niskanen T."/>
            <person name="Noordeloos M.E."/>
            <person name="Ohm R.A."/>
            <person name="Ortiz-Santana B."/>
            <person name="Ovrebo C."/>
            <person name="Racz N."/>
            <person name="Riley R."/>
            <person name="Savchenko A."/>
            <person name="Shiryaev A."/>
            <person name="Soop K."/>
            <person name="Spirin V."/>
            <person name="Szebenyi C."/>
            <person name="Tomsovsky M."/>
            <person name="Tulloss R.E."/>
            <person name="Uehling J."/>
            <person name="Grigoriev I.V."/>
            <person name="Vagvolgyi C."/>
            <person name="Papp T."/>
            <person name="Martin F.M."/>
            <person name="Miettinen O."/>
            <person name="Hibbett D.S."/>
            <person name="Nagy L.G."/>
        </authorList>
    </citation>
    <scope>NUCLEOTIDE SEQUENCE [LARGE SCALE GENOMIC DNA]</scope>
    <source>
        <strain evidence="2 3">CBS 166.37</strain>
    </source>
</reference>
<evidence type="ECO:0000313" key="2">
    <source>
        <dbReference type="EMBL" id="TFK32563.1"/>
    </source>
</evidence>
<proteinExistence type="predicted"/>
<accession>A0A5C3LJX5</accession>
<dbReference type="AlphaFoldDB" id="A0A5C3LJX5"/>
<feature type="compositionally biased region" description="Polar residues" evidence="1">
    <location>
        <begin position="173"/>
        <end position="185"/>
    </location>
</feature>
<dbReference type="Proteomes" id="UP000308652">
    <property type="component" value="Unassembled WGS sequence"/>
</dbReference>
<name>A0A5C3LJX5_9AGAR</name>
<sequence length="232" mass="25755">MPFFEKAHHCIITGGSFNDGWQGNNNRHSQATTNDDCNSDMHTNITRDLYNFPAMKAGVPKGGSSYTSNENKAWIKSHHNHPDITDASGSEGHFYPPGMTVMTPDQILEHEEEMATLNQQLAVEFPDHTPVKESPFDELVEHFNPQLHGSEGFVQQIPTPQPTPHLSPYAQRGASSPVSSGSLNYGGSRWGNNIPRCGDARQTTYQTGHRHPDLMQCPSEPRTYIDDSNTDP</sequence>
<evidence type="ECO:0000313" key="3">
    <source>
        <dbReference type="Proteomes" id="UP000308652"/>
    </source>
</evidence>
<feature type="region of interest" description="Disordered" evidence="1">
    <location>
        <begin position="204"/>
        <end position="232"/>
    </location>
</feature>
<gene>
    <name evidence="2" type="ORF">BDQ12DRAFT_670972</name>
</gene>